<evidence type="ECO:0000256" key="9">
    <source>
        <dbReference type="ARBA" id="ARBA00022989"/>
    </source>
</evidence>
<sequence>MALPDLKALSLLNHVPPRLLSAAERYLKAVPGVKGLLNRETGTLLSELESGLKPYRGKMQSFDHLPPTGRSRDDVLRELQALESQEESRWREGRVSGGVYNGDAEHIAFLNRVYALHSQSNPLHADLWPSATKFEAEVVAMTASMLGADVANAGVPEEARICGAMSSGGTESIMLAMKTYRDWARETQGITRPEMVAPASAHPAFDKAAHYFGIKMVRVPVGPDYRADVAAMRKAVNRNTIVLIGSAPGFPHGVIDPIEALSELARKKRIGFHTDACLGGFVLPFAKKLGYDVPPFDFRLPGVTSISVDTHKFGYAAKGSSVVLYRGTELRSHQYFTATDWPGGIYFSPTFSGSRPGALIASAWAALVCMGEQGYLNATRHILETAAAIKQGIRDIPELHVLGDPLFVIAFGSESLDIFQVMERMSEHGWNLNGLHKPSAVHLCVTLRQTQPGVAEQFLTDLRDAVDYVKSHPSAKGTMAPVYGMAASVPFRGLVSDLLKKYMDLLYKV</sequence>
<feature type="modified residue" description="N6-(pyridoxal phosphate)lysine" evidence="14">
    <location>
        <position position="312"/>
    </location>
</feature>
<evidence type="ECO:0000256" key="7">
    <source>
        <dbReference type="ARBA" id="ARBA00022898"/>
    </source>
</evidence>
<comment type="pathway">
    <text evidence="3">Lipid metabolism; sphingolipid metabolism.</text>
</comment>
<comment type="similarity">
    <text evidence="13">Belongs to the group II decarboxylase family. Sphingosine-1-phosphate lyase subfamily.</text>
</comment>
<keyword evidence="10" id="KW-0443">Lipid metabolism</keyword>
<dbReference type="FunFam" id="3.40.640.10:FF:000020">
    <property type="entry name" value="sphingosine-1-phosphate lyase 1"/>
    <property type="match status" value="1"/>
</dbReference>
<evidence type="ECO:0000256" key="15">
    <source>
        <dbReference type="RuleBase" id="RU000382"/>
    </source>
</evidence>
<keyword evidence="8" id="KW-0746">Sphingolipid metabolism</keyword>
<organism evidence="16 17">
    <name type="scientific">Corallococcus macrosporus DSM 14697</name>
    <dbReference type="NCBI Taxonomy" id="1189310"/>
    <lineage>
        <taxon>Bacteria</taxon>
        <taxon>Pseudomonadati</taxon>
        <taxon>Myxococcota</taxon>
        <taxon>Myxococcia</taxon>
        <taxon>Myxococcales</taxon>
        <taxon>Cystobacterineae</taxon>
        <taxon>Myxococcaceae</taxon>
        <taxon>Corallococcus</taxon>
    </lineage>
</organism>
<keyword evidence="7 14" id="KW-0663">Pyridoxal phosphate</keyword>
<dbReference type="Proteomes" id="UP000217343">
    <property type="component" value="Chromosome"/>
</dbReference>
<accession>A0A250JVT7</accession>
<dbReference type="Gene3D" id="3.90.1150.10">
    <property type="entry name" value="Aspartate Aminotransferase, domain 1"/>
    <property type="match status" value="1"/>
</dbReference>
<dbReference type="Gene3D" id="3.40.640.10">
    <property type="entry name" value="Type I PLP-dependent aspartate aminotransferase-like (Major domain)"/>
    <property type="match status" value="1"/>
</dbReference>
<evidence type="ECO:0000256" key="2">
    <source>
        <dbReference type="ARBA" id="ARBA00004389"/>
    </source>
</evidence>
<evidence type="ECO:0000256" key="8">
    <source>
        <dbReference type="ARBA" id="ARBA00022919"/>
    </source>
</evidence>
<dbReference type="InterPro" id="IPR002129">
    <property type="entry name" value="PyrdxlP-dep_de-COase"/>
</dbReference>
<evidence type="ECO:0000256" key="5">
    <source>
        <dbReference type="ARBA" id="ARBA00022692"/>
    </source>
</evidence>
<evidence type="ECO:0000256" key="13">
    <source>
        <dbReference type="ARBA" id="ARBA00038302"/>
    </source>
</evidence>
<keyword evidence="6" id="KW-0256">Endoplasmic reticulum</keyword>
<evidence type="ECO:0000313" key="16">
    <source>
        <dbReference type="EMBL" id="ATB47226.1"/>
    </source>
</evidence>
<keyword evidence="5" id="KW-0812">Transmembrane</keyword>
<dbReference type="InterPro" id="IPR015422">
    <property type="entry name" value="PyrdxlP-dep_Trfase_small"/>
</dbReference>
<dbReference type="InterPro" id="IPR015421">
    <property type="entry name" value="PyrdxlP-dep_Trfase_major"/>
</dbReference>
<comment type="subcellular location">
    <subcellularLocation>
        <location evidence="2">Endoplasmic reticulum membrane</location>
        <topology evidence="2">Single-pass membrane protein</topology>
    </subcellularLocation>
</comment>
<evidence type="ECO:0000256" key="1">
    <source>
        <dbReference type="ARBA" id="ARBA00001933"/>
    </source>
</evidence>
<dbReference type="AlphaFoldDB" id="A0A250JVT7"/>
<dbReference type="GO" id="GO:0016020">
    <property type="term" value="C:membrane"/>
    <property type="evidence" value="ECO:0007669"/>
    <property type="project" value="GOC"/>
</dbReference>
<keyword evidence="12 15" id="KW-0456">Lyase</keyword>
<reference evidence="16 17" key="1">
    <citation type="submission" date="2017-06" db="EMBL/GenBank/DDBJ databases">
        <title>Sequencing and comparative analysis of myxobacterial genomes.</title>
        <authorList>
            <person name="Rupp O."/>
            <person name="Goesmann A."/>
            <person name="Sogaard-Andersen L."/>
        </authorList>
    </citation>
    <scope>NUCLEOTIDE SEQUENCE [LARGE SCALE GENOMIC DNA]</scope>
    <source>
        <strain evidence="16 17">DSM 14697</strain>
    </source>
</reference>
<dbReference type="GO" id="GO:0019752">
    <property type="term" value="P:carboxylic acid metabolic process"/>
    <property type="evidence" value="ECO:0007669"/>
    <property type="project" value="InterPro"/>
</dbReference>
<dbReference type="RefSeq" id="WP_095958481.1">
    <property type="nucleotide sequence ID" value="NZ_CP022203.1"/>
</dbReference>
<dbReference type="OrthoDB" id="9803665at2"/>
<dbReference type="KEGG" id="mmas:MYMAC_002834"/>
<evidence type="ECO:0000256" key="10">
    <source>
        <dbReference type="ARBA" id="ARBA00023098"/>
    </source>
</evidence>
<keyword evidence="17" id="KW-1185">Reference proteome</keyword>
<keyword evidence="9" id="KW-1133">Transmembrane helix</keyword>
<dbReference type="GO" id="GO:0030149">
    <property type="term" value="P:sphingolipid catabolic process"/>
    <property type="evidence" value="ECO:0007669"/>
    <property type="project" value="TreeGrafter"/>
</dbReference>
<protein>
    <submittedName>
        <fullName evidence="16">Sphingosine-1-phosphate lyase</fullName>
    </submittedName>
</protein>
<comment type="pathway">
    <text evidence="4">Sphingolipid metabolism.</text>
</comment>
<evidence type="ECO:0000256" key="4">
    <source>
        <dbReference type="ARBA" id="ARBA00004991"/>
    </source>
</evidence>
<evidence type="ECO:0000256" key="12">
    <source>
        <dbReference type="ARBA" id="ARBA00023239"/>
    </source>
</evidence>
<dbReference type="PANTHER" id="PTHR42735">
    <property type="match status" value="1"/>
</dbReference>
<dbReference type="GO" id="GO:0030170">
    <property type="term" value="F:pyridoxal phosphate binding"/>
    <property type="evidence" value="ECO:0007669"/>
    <property type="project" value="InterPro"/>
</dbReference>
<evidence type="ECO:0000256" key="3">
    <source>
        <dbReference type="ARBA" id="ARBA00004760"/>
    </source>
</evidence>
<dbReference type="InterPro" id="IPR015424">
    <property type="entry name" value="PyrdxlP-dep_Trfase"/>
</dbReference>
<name>A0A250JVT7_9BACT</name>
<evidence type="ECO:0000256" key="14">
    <source>
        <dbReference type="PIRSR" id="PIRSR602129-50"/>
    </source>
</evidence>
<evidence type="ECO:0000256" key="11">
    <source>
        <dbReference type="ARBA" id="ARBA00023136"/>
    </source>
</evidence>
<gene>
    <name evidence="16" type="ORF">MYMAC_002834</name>
</gene>
<dbReference type="PANTHER" id="PTHR42735:SF6">
    <property type="entry name" value="SPHINGOSINE-1-PHOSPHATE LYASE 1"/>
    <property type="match status" value="1"/>
</dbReference>
<dbReference type="SUPFAM" id="SSF53383">
    <property type="entry name" value="PLP-dependent transferases"/>
    <property type="match status" value="1"/>
</dbReference>
<comment type="cofactor">
    <cofactor evidence="1 14 15">
        <name>pyridoxal 5'-phosphate</name>
        <dbReference type="ChEBI" id="CHEBI:597326"/>
    </cofactor>
</comment>
<dbReference type="Pfam" id="PF00282">
    <property type="entry name" value="Pyridoxal_deC"/>
    <property type="match status" value="1"/>
</dbReference>
<dbReference type="InterPro" id="IPR050477">
    <property type="entry name" value="GrpII_AminoAcid_Decarb"/>
</dbReference>
<evidence type="ECO:0000256" key="6">
    <source>
        <dbReference type="ARBA" id="ARBA00022824"/>
    </source>
</evidence>
<keyword evidence="11" id="KW-0472">Membrane</keyword>
<proteinExistence type="inferred from homology"/>
<dbReference type="Gene3D" id="6.10.140.2150">
    <property type="match status" value="1"/>
</dbReference>
<evidence type="ECO:0000313" key="17">
    <source>
        <dbReference type="Proteomes" id="UP000217343"/>
    </source>
</evidence>
<dbReference type="GO" id="GO:0008117">
    <property type="term" value="F:sphinganine-1-phosphate aldolase activity"/>
    <property type="evidence" value="ECO:0007669"/>
    <property type="project" value="TreeGrafter"/>
</dbReference>
<dbReference type="EMBL" id="CP022203">
    <property type="protein sequence ID" value="ATB47226.1"/>
    <property type="molecule type" value="Genomic_DNA"/>
</dbReference>